<feature type="region of interest" description="Disordered" evidence="5">
    <location>
        <begin position="293"/>
        <end position="352"/>
    </location>
</feature>
<dbReference type="PANTHER" id="PTHR31719">
    <property type="entry name" value="NAC TRANSCRIPTION FACTOR 56"/>
    <property type="match status" value="1"/>
</dbReference>
<dbReference type="Pfam" id="PF02365">
    <property type="entry name" value="NAM"/>
    <property type="match status" value="1"/>
</dbReference>
<dbReference type="Proteomes" id="UP000026960">
    <property type="component" value="Chromosome 1"/>
</dbReference>
<evidence type="ECO:0000313" key="8">
    <source>
        <dbReference type="Proteomes" id="UP000026960"/>
    </source>
</evidence>
<dbReference type="PROSITE" id="PS51005">
    <property type="entry name" value="NAC"/>
    <property type="match status" value="1"/>
</dbReference>
<dbReference type="GO" id="GO:0006355">
    <property type="term" value="P:regulation of DNA-templated transcription"/>
    <property type="evidence" value="ECO:0007669"/>
    <property type="project" value="InterPro"/>
</dbReference>
<organism evidence="7">
    <name type="scientific">Oryza barthii</name>
    <dbReference type="NCBI Taxonomy" id="65489"/>
    <lineage>
        <taxon>Eukaryota</taxon>
        <taxon>Viridiplantae</taxon>
        <taxon>Streptophyta</taxon>
        <taxon>Embryophyta</taxon>
        <taxon>Tracheophyta</taxon>
        <taxon>Spermatophyta</taxon>
        <taxon>Magnoliopsida</taxon>
        <taxon>Liliopsida</taxon>
        <taxon>Poales</taxon>
        <taxon>Poaceae</taxon>
        <taxon>BOP clade</taxon>
        <taxon>Oryzoideae</taxon>
        <taxon>Oryzeae</taxon>
        <taxon>Oryzinae</taxon>
        <taxon>Oryza</taxon>
    </lineage>
</organism>
<reference evidence="7" key="1">
    <citation type="journal article" date="2009" name="Rice">
        <title>De Novo Next Generation Sequencing of Plant Genomes.</title>
        <authorList>
            <person name="Rounsley S."/>
            <person name="Marri P.R."/>
            <person name="Yu Y."/>
            <person name="He R."/>
            <person name="Sisneros N."/>
            <person name="Goicoechea J.L."/>
            <person name="Lee S.J."/>
            <person name="Angelova A."/>
            <person name="Kudrna D."/>
            <person name="Luo M."/>
            <person name="Affourtit J."/>
            <person name="Desany B."/>
            <person name="Knight J."/>
            <person name="Niazi F."/>
            <person name="Egholm M."/>
            <person name="Wing R.A."/>
        </authorList>
    </citation>
    <scope>NUCLEOTIDE SEQUENCE [LARGE SCALE GENOMIC DNA]</scope>
    <source>
        <strain evidence="7">cv. IRGC 105608</strain>
    </source>
</reference>
<dbReference type="PANTHER" id="PTHR31719:SF179">
    <property type="entry name" value="OS08G0148400 PROTEIN"/>
    <property type="match status" value="1"/>
</dbReference>
<dbReference type="eggNOG" id="ENOG502R61C">
    <property type="taxonomic scope" value="Eukaryota"/>
</dbReference>
<evidence type="ECO:0000256" key="2">
    <source>
        <dbReference type="ARBA" id="ARBA00023125"/>
    </source>
</evidence>
<dbReference type="InterPro" id="IPR003441">
    <property type="entry name" value="NAC-dom"/>
</dbReference>
<sequence>MAESSESAWPQQSQQLQISSTMPAGSAWPEEENLENLEQPLPLLMPSSEDHREQQLVPVPWLQQDQDQEWHEQEQFLLLPWLHQDQEWHEQEQFLLLKNQNQEQLQDQQPLQDQEETRRYLGVPGIRFVPSDIELILDFLRPKLRGEQLPSYSYMHVCDVYSDHPKELTSKLGPSREGNWYMFSPRNRKYNKGKRPSRSTGQLGFWKSTTKNEAVLDALSDNMLIGYKACLTYHEYDESMPTPKLKKENAIKTPWKMWEFVCSNSNRPFDAEEKPMRLNDWVLCKVTNKDNKVTTKKFKPQRSKKPKKPKKLQQEEQPQNQGIVIRQPSESSSASSSHQEIPGSSLPGAGGDAAAAATAAAAAVDPMPLHMIPPSSWNYFSTGVTADGIVMDDSTGVDSYGCVDGAGALNFQRNIFYHR</sequence>
<evidence type="ECO:0000256" key="4">
    <source>
        <dbReference type="ARBA" id="ARBA00023242"/>
    </source>
</evidence>
<dbReference type="InterPro" id="IPR036093">
    <property type="entry name" value="NAC_dom_sf"/>
</dbReference>
<keyword evidence="1" id="KW-0805">Transcription regulation</keyword>
<protein>
    <recommendedName>
        <fullName evidence="6">NAC domain-containing protein</fullName>
    </recommendedName>
</protein>
<feature type="region of interest" description="Disordered" evidence="5">
    <location>
        <begin position="1"/>
        <end position="50"/>
    </location>
</feature>
<evidence type="ECO:0000256" key="5">
    <source>
        <dbReference type="SAM" id="MobiDB-lite"/>
    </source>
</evidence>
<feature type="domain" description="NAC" evidence="6">
    <location>
        <begin position="122"/>
        <end position="289"/>
    </location>
</feature>
<dbReference type="SUPFAM" id="SSF101941">
    <property type="entry name" value="NAC domain"/>
    <property type="match status" value="1"/>
</dbReference>
<keyword evidence="3" id="KW-0804">Transcription</keyword>
<dbReference type="GO" id="GO:0003677">
    <property type="term" value="F:DNA binding"/>
    <property type="evidence" value="ECO:0007669"/>
    <property type="project" value="UniProtKB-KW"/>
</dbReference>
<evidence type="ECO:0000259" key="6">
    <source>
        <dbReference type="PROSITE" id="PS51005"/>
    </source>
</evidence>
<proteinExistence type="predicted"/>
<evidence type="ECO:0000256" key="3">
    <source>
        <dbReference type="ARBA" id="ARBA00023163"/>
    </source>
</evidence>
<evidence type="ECO:0000256" key="1">
    <source>
        <dbReference type="ARBA" id="ARBA00023015"/>
    </source>
</evidence>
<dbReference type="PaxDb" id="65489-OBART01G34650.1"/>
<keyword evidence="8" id="KW-1185">Reference proteome</keyword>
<dbReference type="EnsemblPlants" id="OBART01G34650.1">
    <property type="protein sequence ID" value="OBART01G34650.1"/>
    <property type="gene ID" value="OBART01G34650"/>
</dbReference>
<reference evidence="7" key="2">
    <citation type="submission" date="2015-03" db="UniProtKB">
        <authorList>
            <consortium name="EnsemblPlants"/>
        </authorList>
    </citation>
    <scope>IDENTIFICATION</scope>
</reference>
<name>A0A0D3EVB5_9ORYZ</name>
<accession>A0A0D3EVB5</accession>
<evidence type="ECO:0000313" key="7">
    <source>
        <dbReference type="EnsemblPlants" id="OBART01G34650.1"/>
    </source>
</evidence>
<dbReference type="AlphaFoldDB" id="A0A0D3EVB5"/>
<dbReference type="HOGENOM" id="CLU_661197_0_0_1"/>
<dbReference type="Gene3D" id="2.170.150.80">
    <property type="entry name" value="NAC domain"/>
    <property type="match status" value="1"/>
</dbReference>
<dbReference type="Gramene" id="OBART01G34650.1">
    <property type="protein sequence ID" value="OBART01G34650.1"/>
    <property type="gene ID" value="OBART01G34650"/>
</dbReference>
<feature type="compositionally biased region" description="Polar residues" evidence="5">
    <location>
        <begin position="1"/>
        <end position="23"/>
    </location>
</feature>
<feature type="compositionally biased region" description="Basic residues" evidence="5">
    <location>
        <begin position="294"/>
        <end position="311"/>
    </location>
</feature>
<keyword evidence="4" id="KW-0539">Nucleus</keyword>
<dbReference type="STRING" id="65489.A0A0D3EVB5"/>
<keyword evidence="2" id="KW-0238">DNA-binding</keyword>